<proteinExistence type="predicted"/>
<evidence type="ECO:0000313" key="2">
    <source>
        <dbReference type="EMBL" id="KFK43374.1"/>
    </source>
</evidence>
<gene>
    <name evidence="2" type="ordered locus">AALP_Aa1g117800</name>
</gene>
<dbReference type="OrthoDB" id="1109741at2759"/>
<protein>
    <submittedName>
        <fullName evidence="2">Uncharacterized protein</fullName>
    </submittedName>
</protein>
<dbReference type="Proteomes" id="UP000029120">
    <property type="component" value="Chromosome 1"/>
</dbReference>
<keyword evidence="3" id="KW-1185">Reference proteome</keyword>
<dbReference type="EMBL" id="CM002869">
    <property type="protein sequence ID" value="KFK43374.1"/>
    <property type="molecule type" value="Genomic_DNA"/>
</dbReference>
<evidence type="ECO:0000256" key="1">
    <source>
        <dbReference type="SAM" id="MobiDB-lite"/>
    </source>
</evidence>
<evidence type="ECO:0000313" key="3">
    <source>
        <dbReference type="Proteomes" id="UP000029120"/>
    </source>
</evidence>
<dbReference type="Gramene" id="KFK43374">
    <property type="protein sequence ID" value="KFK43374"/>
    <property type="gene ID" value="AALP_AA1G117800"/>
</dbReference>
<accession>A0A087HMM2</accession>
<reference evidence="3" key="1">
    <citation type="journal article" date="2015" name="Nat. Plants">
        <title>Genome expansion of Arabis alpina linked with retrotransposition and reduced symmetric DNA methylation.</title>
        <authorList>
            <person name="Willing E.M."/>
            <person name="Rawat V."/>
            <person name="Mandakova T."/>
            <person name="Maumus F."/>
            <person name="James G.V."/>
            <person name="Nordstroem K.J."/>
            <person name="Becker C."/>
            <person name="Warthmann N."/>
            <person name="Chica C."/>
            <person name="Szarzynska B."/>
            <person name="Zytnicki M."/>
            <person name="Albani M.C."/>
            <person name="Kiefer C."/>
            <person name="Bergonzi S."/>
            <person name="Castaings L."/>
            <person name="Mateos J.L."/>
            <person name="Berns M.C."/>
            <person name="Bujdoso N."/>
            <person name="Piofczyk T."/>
            <person name="de Lorenzo L."/>
            <person name="Barrero-Sicilia C."/>
            <person name="Mateos I."/>
            <person name="Piednoel M."/>
            <person name="Hagmann J."/>
            <person name="Chen-Min-Tao R."/>
            <person name="Iglesias-Fernandez R."/>
            <person name="Schuster S.C."/>
            <person name="Alonso-Blanco C."/>
            <person name="Roudier F."/>
            <person name="Carbonero P."/>
            <person name="Paz-Ares J."/>
            <person name="Davis S.J."/>
            <person name="Pecinka A."/>
            <person name="Quesneville H."/>
            <person name="Colot V."/>
            <person name="Lysak M.A."/>
            <person name="Weigel D."/>
            <person name="Coupland G."/>
            <person name="Schneeberger K."/>
        </authorList>
    </citation>
    <scope>NUCLEOTIDE SEQUENCE [LARGE SCALE GENOMIC DNA]</scope>
    <source>
        <strain evidence="3">cv. Pajares</strain>
    </source>
</reference>
<organism evidence="2 3">
    <name type="scientific">Arabis alpina</name>
    <name type="common">Alpine rock-cress</name>
    <dbReference type="NCBI Taxonomy" id="50452"/>
    <lineage>
        <taxon>Eukaryota</taxon>
        <taxon>Viridiplantae</taxon>
        <taxon>Streptophyta</taxon>
        <taxon>Embryophyta</taxon>
        <taxon>Tracheophyta</taxon>
        <taxon>Spermatophyta</taxon>
        <taxon>Magnoliopsida</taxon>
        <taxon>eudicotyledons</taxon>
        <taxon>Gunneridae</taxon>
        <taxon>Pentapetalae</taxon>
        <taxon>rosids</taxon>
        <taxon>malvids</taxon>
        <taxon>Brassicales</taxon>
        <taxon>Brassicaceae</taxon>
        <taxon>Arabideae</taxon>
        <taxon>Arabis</taxon>
    </lineage>
</organism>
<name>A0A087HMM2_ARAAL</name>
<feature type="region of interest" description="Disordered" evidence="1">
    <location>
        <begin position="128"/>
        <end position="157"/>
    </location>
</feature>
<sequence>MRWLLCNSRSKDRDVLISGFQTVGVILKSVSLQFQDIKELVRQSKEAISKGKGKISMCLNFPARYEIRTTEFDMKSLEDAVARRQKFTWNWQQSCTQNCFHMQVNVCSRTRPATYLVLTWQGFSSQVQPRTYPEPAKKPRPSGLYAPEFPGESKAKDLTLQDEDIRILSRSLRI</sequence>
<dbReference type="AlphaFoldDB" id="A0A087HMM2"/>